<feature type="region of interest" description="Disordered" evidence="1">
    <location>
        <begin position="128"/>
        <end position="169"/>
    </location>
</feature>
<evidence type="ECO:0008006" key="4">
    <source>
        <dbReference type="Google" id="ProtNLM"/>
    </source>
</evidence>
<feature type="compositionally biased region" description="Basic and acidic residues" evidence="1">
    <location>
        <begin position="58"/>
        <end position="67"/>
    </location>
</feature>
<evidence type="ECO:0000256" key="1">
    <source>
        <dbReference type="SAM" id="MobiDB-lite"/>
    </source>
</evidence>
<sequence>MKRPQPQQAAPEAAEQTMALYDACWFHRLVLLPSPTPAEAAAGPPRPALPSQQPAPPLEREVADTHTPHAHQRPSSTSSPTAVGGLRHRRTRSDEATAAAFQGMEPLRLPDSGGNRARLETILSGKDGLVVAAPQPQPERRGRPAELARRPAAGLGRRRRRRGRSMSELEFEEVKGLQDLGFTFSDAEVDAELASIVPGLLRRKRSEEENSRSRATAAAPAAAATTTSSARRAAEAVNDDDDASAAPPRRPYLSEAWDDEEEEVRRALRNWRIPPAGDGNQLKEHLRMWAHTVASAVR</sequence>
<protein>
    <recommendedName>
        <fullName evidence="4">DUF1685 domain-containing protein</fullName>
    </recommendedName>
</protein>
<dbReference type="PANTHER" id="PTHR33785:SF13">
    <property type="entry name" value="OS06G0550800 PROTEIN"/>
    <property type="match status" value="1"/>
</dbReference>
<organism evidence="2 3">
    <name type="scientific">Sorghum bicolor</name>
    <name type="common">Sorghum</name>
    <name type="synonym">Sorghum vulgare</name>
    <dbReference type="NCBI Taxonomy" id="4558"/>
    <lineage>
        <taxon>Eukaryota</taxon>
        <taxon>Viridiplantae</taxon>
        <taxon>Streptophyta</taxon>
        <taxon>Embryophyta</taxon>
        <taxon>Tracheophyta</taxon>
        <taxon>Spermatophyta</taxon>
        <taxon>Magnoliopsida</taxon>
        <taxon>Liliopsida</taxon>
        <taxon>Poales</taxon>
        <taxon>Poaceae</taxon>
        <taxon>PACMAD clade</taxon>
        <taxon>Panicoideae</taxon>
        <taxon>Andropogonodae</taxon>
        <taxon>Andropogoneae</taxon>
        <taxon>Sorghinae</taxon>
        <taxon>Sorghum</taxon>
    </lineage>
</organism>
<dbReference type="EMBL" id="CM027689">
    <property type="protein sequence ID" value="KAG0514681.1"/>
    <property type="molecule type" value="Genomic_DNA"/>
</dbReference>
<dbReference type="PANTHER" id="PTHR33785">
    <property type="entry name" value="OS06G0550800 PROTEIN"/>
    <property type="match status" value="1"/>
</dbReference>
<dbReference type="AlphaFoldDB" id="A0A921Q4B6"/>
<evidence type="ECO:0000313" key="3">
    <source>
        <dbReference type="Proteomes" id="UP000807115"/>
    </source>
</evidence>
<feature type="compositionally biased region" description="Low complexity" evidence="1">
    <location>
        <begin position="213"/>
        <end position="231"/>
    </location>
</feature>
<name>A0A921Q4B6_SORBI</name>
<gene>
    <name evidence="2" type="ORF">BDA96_10G214000</name>
</gene>
<comment type="caution">
    <text evidence="2">The sequence shown here is derived from an EMBL/GenBank/DDBJ whole genome shotgun (WGS) entry which is preliminary data.</text>
</comment>
<feature type="region of interest" description="Disordered" evidence="1">
    <location>
        <begin position="35"/>
        <end position="115"/>
    </location>
</feature>
<feature type="region of interest" description="Disordered" evidence="1">
    <location>
        <begin position="198"/>
        <end position="260"/>
    </location>
</feature>
<proteinExistence type="predicted"/>
<evidence type="ECO:0000313" key="2">
    <source>
        <dbReference type="EMBL" id="KAG0514681.1"/>
    </source>
</evidence>
<accession>A0A921Q4B6</accession>
<dbReference type="EMBL" id="CM027689">
    <property type="protein sequence ID" value="KAG0514682.1"/>
    <property type="molecule type" value="Genomic_DNA"/>
</dbReference>
<feature type="compositionally biased region" description="Basic and acidic residues" evidence="1">
    <location>
        <begin position="138"/>
        <end position="149"/>
    </location>
</feature>
<reference evidence="2" key="2">
    <citation type="submission" date="2020-10" db="EMBL/GenBank/DDBJ databases">
        <authorList>
            <person name="Cooper E.A."/>
            <person name="Brenton Z.W."/>
            <person name="Flinn B.S."/>
            <person name="Jenkins J."/>
            <person name="Shu S."/>
            <person name="Flowers D."/>
            <person name="Luo F."/>
            <person name="Wang Y."/>
            <person name="Xia P."/>
            <person name="Barry K."/>
            <person name="Daum C."/>
            <person name="Lipzen A."/>
            <person name="Yoshinaga Y."/>
            <person name="Schmutz J."/>
            <person name="Saski C."/>
            <person name="Vermerris W."/>
            <person name="Kresovich S."/>
        </authorList>
    </citation>
    <scope>NUCLEOTIDE SEQUENCE</scope>
</reference>
<reference evidence="2" key="1">
    <citation type="journal article" date="2019" name="BMC Genomics">
        <title>A new reference genome for Sorghum bicolor reveals high levels of sequence similarity between sweet and grain genotypes: implications for the genetics of sugar metabolism.</title>
        <authorList>
            <person name="Cooper E.A."/>
            <person name="Brenton Z.W."/>
            <person name="Flinn B.S."/>
            <person name="Jenkins J."/>
            <person name="Shu S."/>
            <person name="Flowers D."/>
            <person name="Luo F."/>
            <person name="Wang Y."/>
            <person name="Xia P."/>
            <person name="Barry K."/>
            <person name="Daum C."/>
            <person name="Lipzen A."/>
            <person name="Yoshinaga Y."/>
            <person name="Schmutz J."/>
            <person name="Saski C."/>
            <person name="Vermerris W."/>
            <person name="Kresovich S."/>
        </authorList>
    </citation>
    <scope>NUCLEOTIDE SEQUENCE</scope>
</reference>
<dbReference type="Proteomes" id="UP000807115">
    <property type="component" value="Chromosome 10"/>
</dbReference>
<feature type="compositionally biased region" description="Pro residues" evidence="1">
    <location>
        <begin position="44"/>
        <end position="57"/>
    </location>
</feature>